<evidence type="ECO:0000313" key="1">
    <source>
        <dbReference type="EMBL" id="RRT58879.1"/>
    </source>
</evidence>
<comment type="caution">
    <text evidence="1">The sequence shown here is derived from an EMBL/GenBank/DDBJ whole genome shotgun (WGS) entry which is preliminary data.</text>
</comment>
<protein>
    <submittedName>
        <fullName evidence="1">Uncharacterized protein</fullName>
    </submittedName>
</protein>
<dbReference type="PANTHER" id="PTHR47285">
    <property type="entry name" value="PROTEIN TIC 62, CHLOROPLASTIC"/>
    <property type="match status" value="1"/>
</dbReference>
<accession>A0A426Z4H4</accession>
<dbReference type="PANTHER" id="PTHR47285:SF1">
    <property type="entry name" value="PROTEIN TIC 62, CHLOROPLASTIC"/>
    <property type="match status" value="1"/>
</dbReference>
<dbReference type="InterPro" id="IPR036291">
    <property type="entry name" value="NAD(P)-bd_dom_sf"/>
</dbReference>
<dbReference type="AlphaFoldDB" id="A0A426Z4H4"/>
<dbReference type="InterPro" id="IPR044719">
    <property type="entry name" value="TIC62"/>
</dbReference>
<name>A0A426Z4H4_ENSVE</name>
<dbReference type="Proteomes" id="UP000287651">
    <property type="component" value="Unassembled WGS sequence"/>
</dbReference>
<dbReference type="EMBL" id="AMZH03008469">
    <property type="protein sequence ID" value="RRT58879.1"/>
    <property type="molecule type" value="Genomic_DNA"/>
</dbReference>
<dbReference type="SUPFAM" id="SSF51735">
    <property type="entry name" value="NAD(P)-binding Rossmann-fold domains"/>
    <property type="match status" value="1"/>
</dbReference>
<organism evidence="1 2">
    <name type="scientific">Ensete ventricosum</name>
    <name type="common">Abyssinian banana</name>
    <name type="synonym">Musa ensete</name>
    <dbReference type="NCBI Taxonomy" id="4639"/>
    <lineage>
        <taxon>Eukaryota</taxon>
        <taxon>Viridiplantae</taxon>
        <taxon>Streptophyta</taxon>
        <taxon>Embryophyta</taxon>
        <taxon>Tracheophyta</taxon>
        <taxon>Spermatophyta</taxon>
        <taxon>Magnoliopsida</taxon>
        <taxon>Liliopsida</taxon>
        <taxon>Zingiberales</taxon>
        <taxon>Musaceae</taxon>
        <taxon>Ensete</taxon>
    </lineage>
</organism>
<sequence length="249" mass="27801">MFFQFFQGASETWVSSTSWSQKCTKSRTTSTGRSYMLPALPNKICSYVKKSLGTLTSCLFFCISKSVQQMKPDVGSRPSGTERKIQICTLAFRPATAKLEFIECDLEKQGDIGPAIGNASTVLCCIGASEKEISDITGPYRIDYKATENLIKAGKSVYYLCLTMLTLYRMNFLWLKLVLGSPLLEKKGRRSINCQWSTLHSILFDSQIVRPGGMERPTDSYKETHNIVLANEDTYFGGQVSNLQVVCVL</sequence>
<reference evidence="1 2" key="1">
    <citation type="journal article" date="2014" name="Agronomy (Basel)">
        <title>A Draft Genome Sequence for Ensete ventricosum, the Drought-Tolerant Tree Against Hunger.</title>
        <authorList>
            <person name="Harrison J."/>
            <person name="Moore K.A."/>
            <person name="Paszkiewicz K."/>
            <person name="Jones T."/>
            <person name="Grant M."/>
            <person name="Ambacheew D."/>
            <person name="Muzemil S."/>
            <person name="Studholme D.J."/>
        </authorList>
    </citation>
    <scope>NUCLEOTIDE SEQUENCE [LARGE SCALE GENOMIC DNA]</scope>
</reference>
<evidence type="ECO:0000313" key="2">
    <source>
        <dbReference type="Proteomes" id="UP000287651"/>
    </source>
</evidence>
<proteinExistence type="predicted"/>
<gene>
    <name evidence="1" type="ORF">B296_00027051</name>
</gene>
<dbReference type="Gene3D" id="3.40.50.720">
    <property type="entry name" value="NAD(P)-binding Rossmann-like Domain"/>
    <property type="match status" value="1"/>
</dbReference>